<dbReference type="Proteomes" id="UP000886998">
    <property type="component" value="Unassembled WGS sequence"/>
</dbReference>
<keyword evidence="2" id="KW-1185">Reference proteome</keyword>
<feature type="non-terminal residue" evidence="1">
    <location>
        <position position="331"/>
    </location>
</feature>
<comment type="caution">
    <text evidence="1">The sequence shown here is derived from an EMBL/GenBank/DDBJ whole genome shotgun (WGS) entry which is preliminary data.</text>
</comment>
<dbReference type="AlphaFoldDB" id="A0A8X6MA66"/>
<dbReference type="PANTHER" id="PTHR32122:SF1">
    <property type="entry name" value="TATA BOX-BINDING PROTEIN-ASSOCIATED FACTOR RNA POLYMERASE I SUBUNIT A"/>
    <property type="match status" value="1"/>
</dbReference>
<organism evidence="1 2">
    <name type="scientific">Trichonephila inaurata madagascariensis</name>
    <dbReference type="NCBI Taxonomy" id="2747483"/>
    <lineage>
        <taxon>Eukaryota</taxon>
        <taxon>Metazoa</taxon>
        <taxon>Ecdysozoa</taxon>
        <taxon>Arthropoda</taxon>
        <taxon>Chelicerata</taxon>
        <taxon>Arachnida</taxon>
        <taxon>Araneae</taxon>
        <taxon>Araneomorphae</taxon>
        <taxon>Entelegynae</taxon>
        <taxon>Araneoidea</taxon>
        <taxon>Nephilidae</taxon>
        <taxon>Trichonephila</taxon>
        <taxon>Trichonephila inaurata</taxon>
    </lineage>
</organism>
<dbReference type="OrthoDB" id="6272197at2759"/>
<dbReference type="Pfam" id="PF14929">
    <property type="entry name" value="TAF1_subA"/>
    <property type="match status" value="1"/>
</dbReference>
<dbReference type="GO" id="GO:0006360">
    <property type="term" value="P:transcription by RNA polymerase I"/>
    <property type="evidence" value="ECO:0007669"/>
    <property type="project" value="InterPro"/>
</dbReference>
<dbReference type="InterPro" id="IPR052669">
    <property type="entry name" value="SL1/TIF-IB_Component"/>
</dbReference>
<dbReference type="EMBL" id="BMAV01025341">
    <property type="protein sequence ID" value="GFS40704.1"/>
    <property type="molecule type" value="Genomic_DNA"/>
</dbReference>
<protein>
    <submittedName>
        <fullName evidence="1">Uncharacterized protein</fullName>
    </submittedName>
</protein>
<name>A0A8X6MA66_9ARAC</name>
<dbReference type="InterPro" id="IPR039495">
    <property type="entry name" value="TAF1A"/>
</dbReference>
<evidence type="ECO:0000313" key="1">
    <source>
        <dbReference type="EMBL" id="GFS40704.1"/>
    </source>
</evidence>
<accession>A0A8X6MA66</accession>
<reference evidence="1" key="1">
    <citation type="submission" date="2020-08" db="EMBL/GenBank/DDBJ databases">
        <title>Multicomponent nature underlies the extraordinary mechanical properties of spider dragline silk.</title>
        <authorList>
            <person name="Kono N."/>
            <person name="Nakamura H."/>
            <person name="Mori M."/>
            <person name="Yoshida Y."/>
            <person name="Ohtoshi R."/>
            <person name="Malay A.D."/>
            <person name="Moran D.A.P."/>
            <person name="Tomita M."/>
            <person name="Numata K."/>
            <person name="Arakawa K."/>
        </authorList>
    </citation>
    <scope>NUCLEOTIDE SEQUENCE</scope>
</reference>
<evidence type="ECO:0000313" key="2">
    <source>
        <dbReference type="Proteomes" id="UP000886998"/>
    </source>
</evidence>
<gene>
    <name evidence="1" type="primary">AVEN_46238_1</name>
    <name evidence="1" type="ORF">TNIN_111191</name>
</gene>
<sequence>LQVLDLIVIAVERHEVIHDVYAQAASNLQRSKKDRAVAKCCVDLVSQTACSHRYEESAKLLSTLCQDNNVCHAFLYKATILVLENLQFCDKDGIILKFFKEMQTFEFLNNKEAVLDYVIFGLRNNFSNLSSKLKEFSNRKIFHSEKWDTIDLLLKAYCAYIDYACGCGTGFFVSDSQYSQASQISVENTIVKFQSLIQNPGNWDIFVLKLIEAIAEMCPSDERVLLLIEKWSDCEEKFQECLKLAFMFLDYPSNGNNSSKAWKILSDLLCRIKLRKEIKHIKRAFWNSRCHSWNWVYFNLSQIGQLAKTDLPLVALKISVLSYFDRGKGDF</sequence>
<proteinExistence type="predicted"/>
<dbReference type="GO" id="GO:0000120">
    <property type="term" value="C:RNA polymerase I transcription regulator complex"/>
    <property type="evidence" value="ECO:0007669"/>
    <property type="project" value="InterPro"/>
</dbReference>
<dbReference type="PANTHER" id="PTHR32122">
    <property type="entry name" value="TATA BOX-BINDING PROTEIN ASSOCIATED FACTOR RNA POLYMERASE I SUBUNIT A"/>
    <property type="match status" value="1"/>
</dbReference>